<keyword evidence="2" id="KW-0175">Coiled coil</keyword>
<comment type="similarity">
    <text evidence="1">Belongs to the PspA/Vipp/IM30 family.</text>
</comment>
<keyword evidence="4" id="KW-1185">Reference proteome</keyword>
<organism evidence="3 4">
    <name type="scientific">Paenibacillus aceris</name>
    <dbReference type="NCBI Taxonomy" id="869555"/>
    <lineage>
        <taxon>Bacteria</taxon>
        <taxon>Bacillati</taxon>
        <taxon>Bacillota</taxon>
        <taxon>Bacilli</taxon>
        <taxon>Bacillales</taxon>
        <taxon>Paenibacillaceae</taxon>
        <taxon>Paenibacillus</taxon>
    </lineage>
</organism>
<dbReference type="PANTHER" id="PTHR31088">
    <property type="entry name" value="MEMBRANE-ASSOCIATED PROTEIN VIPP1, CHLOROPLASTIC"/>
    <property type="match status" value="1"/>
</dbReference>
<proteinExistence type="inferred from homology"/>
<sequence>MGIFKRVNDIAMAGINEVLDKMENPLSMIKQYIRELEGTIAEAKLALSNQLIAERKYESIITELDQTVQKRIRQANIAIDRNEEEIAQMAVEEKLTSERKLKTYLEQYEAIKQQTLALADQLKKLMELYNELQNKKLYYLSRVHTAHAIQNVNNTIYSVNSENIRNNFNRMEEQIWQLEAKAAATLRVNQIVSSSTLSAPDIAFKEDVRHELERLKEARKAM</sequence>
<dbReference type="RefSeq" id="WP_167056589.1">
    <property type="nucleotide sequence ID" value="NZ_JAAOZR010000013.1"/>
</dbReference>
<evidence type="ECO:0000313" key="4">
    <source>
        <dbReference type="Proteomes" id="UP001519344"/>
    </source>
</evidence>
<feature type="coiled-coil region" evidence="2">
    <location>
        <begin position="72"/>
        <end position="135"/>
    </location>
</feature>
<gene>
    <name evidence="3" type="ORF">J2Z65_000124</name>
</gene>
<dbReference type="PANTHER" id="PTHR31088:SF6">
    <property type="entry name" value="PHAGE SHOCK PROTEIN A"/>
    <property type="match status" value="1"/>
</dbReference>
<dbReference type="Pfam" id="PF04012">
    <property type="entry name" value="PspA_IM30"/>
    <property type="match status" value="1"/>
</dbReference>
<name>A0ABS4HQV7_9BACL</name>
<reference evidence="3 4" key="1">
    <citation type="submission" date="2021-03" db="EMBL/GenBank/DDBJ databases">
        <title>Genomic Encyclopedia of Type Strains, Phase IV (KMG-IV): sequencing the most valuable type-strain genomes for metagenomic binning, comparative biology and taxonomic classification.</title>
        <authorList>
            <person name="Goeker M."/>
        </authorList>
    </citation>
    <scope>NUCLEOTIDE SEQUENCE [LARGE SCALE GENOMIC DNA]</scope>
    <source>
        <strain evidence="3 4">DSM 24950</strain>
    </source>
</reference>
<accession>A0ABS4HQV7</accession>
<evidence type="ECO:0000313" key="3">
    <source>
        <dbReference type="EMBL" id="MBP1960930.1"/>
    </source>
</evidence>
<dbReference type="InterPro" id="IPR007157">
    <property type="entry name" value="PspA_VIPP1"/>
</dbReference>
<dbReference type="Proteomes" id="UP001519344">
    <property type="component" value="Unassembled WGS sequence"/>
</dbReference>
<evidence type="ECO:0000256" key="1">
    <source>
        <dbReference type="ARBA" id="ARBA00043985"/>
    </source>
</evidence>
<dbReference type="EMBL" id="JAGGKV010000001">
    <property type="protein sequence ID" value="MBP1960930.1"/>
    <property type="molecule type" value="Genomic_DNA"/>
</dbReference>
<evidence type="ECO:0000256" key="2">
    <source>
        <dbReference type="SAM" id="Coils"/>
    </source>
</evidence>
<protein>
    <submittedName>
        <fullName evidence="3">Phage shock protein A</fullName>
    </submittedName>
</protein>
<comment type="caution">
    <text evidence="3">The sequence shown here is derived from an EMBL/GenBank/DDBJ whole genome shotgun (WGS) entry which is preliminary data.</text>
</comment>